<evidence type="ECO:0000256" key="1">
    <source>
        <dbReference type="ARBA" id="ARBA00004141"/>
    </source>
</evidence>
<dbReference type="STRING" id="2880.D8LJK9"/>
<dbReference type="OrthoDB" id="26679at2759"/>
<evidence type="ECO:0000313" key="10">
    <source>
        <dbReference type="Proteomes" id="UP000002630"/>
    </source>
</evidence>
<dbReference type="InParanoid" id="D8LJK9"/>
<dbReference type="EMBL" id="FN649737">
    <property type="protein sequence ID" value="CBN77036.1"/>
    <property type="molecule type" value="Genomic_DNA"/>
</dbReference>
<dbReference type="InterPro" id="IPR011701">
    <property type="entry name" value="MFS"/>
</dbReference>
<keyword evidence="5 7" id="KW-0472">Membrane</keyword>
<keyword evidence="4 7" id="KW-1133">Transmembrane helix</keyword>
<dbReference type="PANTHER" id="PTHR23504">
    <property type="entry name" value="MAJOR FACILITATOR SUPERFAMILY DOMAIN-CONTAINING PROTEIN 10"/>
    <property type="match status" value="1"/>
</dbReference>
<evidence type="ECO:0000256" key="5">
    <source>
        <dbReference type="ARBA" id="ARBA00023136"/>
    </source>
</evidence>
<dbReference type="OMA" id="AWWACGI"/>
<dbReference type="Gene3D" id="1.20.1250.20">
    <property type="entry name" value="MFS general substrate transporter like domains"/>
    <property type="match status" value="1"/>
</dbReference>
<gene>
    <name evidence="9" type="ORF">Esi_0026_0077</name>
</gene>
<organism evidence="9 10">
    <name type="scientific">Ectocarpus siliculosus</name>
    <name type="common">Brown alga</name>
    <name type="synonym">Conferva siliculosa</name>
    <dbReference type="NCBI Taxonomy" id="2880"/>
    <lineage>
        <taxon>Eukaryota</taxon>
        <taxon>Sar</taxon>
        <taxon>Stramenopiles</taxon>
        <taxon>Ochrophyta</taxon>
        <taxon>PX clade</taxon>
        <taxon>Phaeophyceae</taxon>
        <taxon>Ectocarpales</taxon>
        <taxon>Ectocarpaceae</taxon>
        <taxon>Ectocarpus</taxon>
    </lineage>
</organism>
<dbReference type="GO" id="GO:0016020">
    <property type="term" value="C:membrane"/>
    <property type="evidence" value="ECO:0007669"/>
    <property type="project" value="UniProtKB-SubCell"/>
</dbReference>
<feature type="transmembrane region" description="Helical" evidence="7">
    <location>
        <begin position="6"/>
        <end position="28"/>
    </location>
</feature>
<feature type="region of interest" description="Disordered" evidence="6">
    <location>
        <begin position="172"/>
        <end position="266"/>
    </location>
</feature>
<feature type="compositionally biased region" description="Polar residues" evidence="6">
    <location>
        <begin position="228"/>
        <end position="239"/>
    </location>
</feature>
<dbReference type="Proteomes" id="UP000002630">
    <property type="component" value="Linkage Group LG12"/>
</dbReference>
<feature type="transmembrane region" description="Helical" evidence="7">
    <location>
        <begin position="357"/>
        <end position="375"/>
    </location>
</feature>
<feature type="transmembrane region" description="Helical" evidence="7">
    <location>
        <begin position="142"/>
        <end position="164"/>
    </location>
</feature>
<dbReference type="GO" id="GO:0022857">
    <property type="term" value="F:transmembrane transporter activity"/>
    <property type="evidence" value="ECO:0007669"/>
    <property type="project" value="InterPro"/>
</dbReference>
<reference evidence="9 10" key="1">
    <citation type="journal article" date="2010" name="Nature">
        <title>The Ectocarpus genome and the independent evolution of multicellularity in brown algae.</title>
        <authorList>
            <person name="Cock J.M."/>
            <person name="Sterck L."/>
            <person name="Rouze P."/>
            <person name="Scornet D."/>
            <person name="Allen A.E."/>
            <person name="Amoutzias G."/>
            <person name="Anthouard V."/>
            <person name="Artiguenave F."/>
            <person name="Aury J.M."/>
            <person name="Badger J.H."/>
            <person name="Beszteri B."/>
            <person name="Billiau K."/>
            <person name="Bonnet E."/>
            <person name="Bothwell J.H."/>
            <person name="Bowler C."/>
            <person name="Boyen C."/>
            <person name="Brownlee C."/>
            <person name="Carrano C.J."/>
            <person name="Charrier B."/>
            <person name="Cho G.Y."/>
            <person name="Coelho S.M."/>
            <person name="Collen J."/>
            <person name="Corre E."/>
            <person name="Da Silva C."/>
            <person name="Delage L."/>
            <person name="Delaroque N."/>
            <person name="Dittami S.M."/>
            <person name="Doulbeau S."/>
            <person name="Elias M."/>
            <person name="Farnham G."/>
            <person name="Gachon C.M."/>
            <person name="Gschloessl B."/>
            <person name="Heesch S."/>
            <person name="Jabbari K."/>
            <person name="Jubin C."/>
            <person name="Kawai H."/>
            <person name="Kimura K."/>
            <person name="Kloareg B."/>
            <person name="Kupper F.C."/>
            <person name="Lang D."/>
            <person name="Le Bail A."/>
            <person name="Leblanc C."/>
            <person name="Lerouge P."/>
            <person name="Lohr M."/>
            <person name="Lopez P.J."/>
            <person name="Martens C."/>
            <person name="Maumus F."/>
            <person name="Michel G."/>
            <person name="Miranda-Saavedra D."/>
            <person name="Morales J."/>
            <person name="Moreau H."/>
            <person name="Motomura T."/>
            <person name="Nagasato C."/>
            <person name="Napoli C.A."/>
            <person name="Nelson D.R."/>
            <person name="Nyvall-Collen P."/>
            <person name="Peters A.F."/>
            <person name="Pommier C."/>
            <person name="Potin P."/>
            <person name="Poulain J."/>
            <person name="Quesneville H."/>
            <person name="Read B."/>
            <person name="Rensing S.A."/>
            <person name="Ritter A."/>
            <person name="Rousvoal S."/>
            <person name="Samanta M."/>
            <person name="Samson G."/>
            <person name="Schroeder D.C."/>
            <person name="Segurens B."/>
            <person name="Strittmatter M."/>
            <person name="Tonon T."/>
            <person name="Tregear J.W."/>
            <person name="Valentin K."/>
            <person name="von Dassow P."/>
            <person name="Yamagishi T."/>
            <person name="Van de Peer Y."/>
            <person name="Wincker P."/>
        </authorList>
    </citation>
    <scope>NUCLEOTIDE SEQUENCE [LARGE SCALE GENOMIC DNA]</scope>
    <source>
        <strain evidence="10">Ec32 / CCAP1310/4</strain>
    </source>
</reference>
<keyword evidence="3 7" id="KW-0812">Transmembrane</keyword>
<proteinExistence type="predicted"/>
<feature type="transmembrane region" description="Helical" evidence="7">
    <location>
        <begin position="381"/>
        <end position="407"/>
    </location>
</feature>
<accession>D8LJK9</accession>
<feature type="compositionally biased region" description="Basic and acidic residues" evidence="6">
    <location>
        <begin position="249"/>
        <end position="266"/>
    </location>
</feature>
<evidence type="ECO:0000256" key="4">
    <source>
        <dbReference type="ARBA" id="ARBA00022989"/>
    </source>
</evidence>
<sequence>MVIPHTGFYAGYVAGAFTLGRFLSGYLWGYVSDSVGRRPVILVGLSATAVLSLTFGLSTTYEVAISSRFVLGIMNGITPAVRTTVYEVCGTNSHVVQAMAYIDGARASTIVFGSAMGGLLVQPVDHYPSVFSATGLFGRFPFLLPNLVGMGVALLLLPTVIAYVPETKDFEKTRSRSRFRSESSSEDTTGHSAESSAESSPARHRAVARHPPQGGKLAYRSLEDGDVSAQQEAQETRGVNDSGGRAKHKEGGLHAREPPVTSNREEQGLCGPGGLLSVPRVKPLLFLVCVVQSLLAGFEEVFPLWALSTVGVGGLDWGTMEIGKVLFLSGCIMVVAQVFIFPSVIKILGAVTWMRTGCLLGICTFLATPNAKLFSWNHTTLFAALVASVTVANCCLAAVGIALAVASTSIVPSRLRGKLSGLYGTAESFGRFASAVGSGVLFAWSISSDNPDWVDHRFVFYSSALSLGVATVVAWRTLPAEILGDKPAAENVEDVIHDAGLTPKSDPKGIVSCSRSTGEMDLI</sequence>
<dbReference type="InterPro" id="IPR036259">
    <property type="entry name" value="MFS_trans_sf"/>
</dbReference>
<keyword evidence="2" id="KW-0813">Transport</keyword>
<dbReference type="EMBL" id="FN648442">
    <property type="protein sequence ID" value="CBN77036.1"/>
    <property type="molecule type" value="Genomic_DNA"/>
</dbReference>
<dbReference type="Pfam" id="PF07690">
    <property type="entry name" value="MFS_1"/>
    <property type="match status" value="1"/>
</dbReference>
<dbReference type="PANTHER" id="PTHR23504:SF15">
    <property type="entry name" value="MAJOR FACILITATOR SUPERFAMILY (MFS) PROFILE DOMAIN-CONTAINING PROTEIN"/>
    <property type="match status" value="1"/>
</dbReference>
<dbReference type="SUPFAM" id="SSF103473">
    <property type="entry name" value="MFS general substrate transporter"/>
    <property type="match status" value="1"/>
</dbReference>
<feature type="domain" description="Major facilitator superfamily (MFS) profile" evidence="8">
    <location>
        <begin position="1"/>
        <end position="482"/>
    </location>
</feature>
<dbReference type="eggNOG" id="KOG2615">
    <property type="taxonomic scope" value="Eukaryota"/>
</dbReference>
<feature type="transmembrane region" description="Helical" evidence="7">
    <location>
        <begin position="325"/>
        <end position="345"/>
    </location>
</feature>
<comment type="subcellular location">
    <subcellularLocation>
        <location evidence="1">Membrane</location>
        <topology evidence="1">Multi-pass membrane protein</topology>
    </subcellularLocation>
</comment>
<evidence type="ECO:0000256" key="2">
    <source>
        <dbReference type="ARBA" id="ARBA00022448"/>
    </source>
</evidence>
<dbReference type="AlphaFoldDB" id="D8LJK9"/>
<feature type="compositionally biased region" description="Basic and acidic residues" evidence="6">
    <location>
        <begin position="172"/>
        <end position="183"/>
    </location>
</feature>
<evidence type="ECO:0000256" key="3">
    <source>
        <dbReference type="ARBA" id="ARBA00022692"/>
    </source>
</evidence>
<keyword evidence="10" id="KW-1185">Reference proteome</keyword>
<dbReference type="InterPro" id="IPR020846">
    <property type="entry name" value="MFS_dom"/>
</dbReference>
<evidence type="ECO:0000256" key="6">
    <source>
        <dbReference type="SAM" id="MobiDB-lite"/>
    </source>
</evidence>
<feature type="transmembrane region" description="Helical" evidence="7">
    <location>
        <begin position="284"/>
        <end position="305"/>
    </location>
</feature>
<evidence type="ECO:0000259" key="8">
    <source>
        <dbReference type="PROSITE" id="PS50850"/>
    </source>
</evidence>
<evidence type="ECO:0000256" key="7">
    <source>
        <dbReference type="SAM" id="Phobius"/>
    </source>
</evidence>
<name>D8LJK9_ECTSI</name>
<feature type="transmembrane region" description="Helical" evidence="7">
    <location>
        <begin position="40"/>
        <end position="61"/>
    </location>
</feature>
<dbReference type="PROSITE" id="PS50850">
    <property type="entry name" value="MFS"/>
    <property type="match status" value="1"/>
</dbReference>
<protein>
    <recommendedName>
        <fullName evidence="8">Major facilitator superfamily (MFS) profile domain-containing protein</fullName>
    </recommendedName>
</protein>
<evidence type="ECO:0000313" key="9">
    <source>
        <dbReference type="EMBL" id="CBN77036.1"/>
    </source>
</evidence>